<dbReference type="InterPro" id="IPR004477">
    <property type="entry name" value="ComEC_N"/>
</dbReference>
<accession>A0AA37MDE5</accession>
<organism evidence="8 9">
    <name type="scientific">Segatella bryantii</name>
    <name type="common">Prevotella bryantii</name>
    <dbReference type="NCBI Taxonomy" id="77095"/>
    <lineage>
        <taxon>Bacteria</taxon>
        <taxon>Pseudomonadati</taxon>
        <taxon>Bacteroidota</taxon>
        <taxon>Bacteroidia</taxon>
        <taxon>Bacteroidales</taxon>
        <taxon>Prevotellaceae</taxon>
        <taxon>Segatella</taxon>
    </lineage>
</organism>
<evidence type="ECO:0000256" key="5">
    <source>
        <dbReference type="ARBA" id="ARBA00023136"/>
    </source>
</evidence>
<evidence type="ECO:0000256" key="2">
    <source>
        <dbReference type="ARBA" id="ARBA00022475"/>
    </source>
</evidence>
<protein>
    <recommendedName>
        <fullName evidence="7">ComEC/Rec2-related protein domain-containing protein</fullName>
    </recommendedName>
</protein>
<feature type="transmembrane region" description="Helical" evidence="6">
    <location>
        <begin position="235"/>
        <end position="255"/>
    </location>
</feature>
<feature type="transmembrane region" description="Helical" evidence="6">
    <location>
        <begin position="377"/>
        <end position="402"/>
    </location>
</feature>
<feature type="transmembrane region" description="Helical" evidence="6">
    <location>
        <begin position="261"/>
        <end position="283"/>
    </location>
</feature>
<dbReference type="PANTHER" id="PTHR30619">
    <property type="entry name" value="DNA INTERNALIZATION/COMPETENCE PROTEIN COMEC/REC2"/>
    <property type="match status" value="1"/>
</dbReference>
<dbReference type="GO" id="GO:0005886">
    <property type="term" value="C:plasma membrane"/>
    <property type="evidence" value="ECO:0007669"/>
    <property type="project" value="UniProtKB-SubCell"/>
</dbReference>
<evidence type="ECO:0000256" key="1">
    <source>
        <dbReference type="ARBA" id="ARBA00004651"/>
    </source>
</evidence>
<comment type="subcellular location">
    <subcellularLocation>
        <location evidence="1">Cell membrane</location>
        <topology evidence="1">Multi-pass membrane protein</topology>
    </subcellularLocation>
</comment>
<evidence type="ECO:0000256" key="4">
    <source>
        <dbReference type="ARBA" id="ARBA00022989"/>
    </source>
</evidence>
<evidence type="ECO:0000313" key="9">
    <source>
        <dbReference type="Proteomes" id="UP000887043"/>
    </source>
</evidence>
<feature type="domain" description="ComEC/Rec2-related protein" evidence="7">
    <location>
        <begin position="211"/>
        <end position="463"/>
    </location>
</feature>
<dbReference type="Proteomes" id="UP000887043">
    <property type="component" value="Unassembled WGS sequence"/>
</dbReference>
<feature type="transmembrane region" description="Helical" evidence="6">
    <location>
        <begin position="36"/>
        <end position="53"/>
    </location>
</feature>
<dbReference type="InterPro" id="IPR052159">
    <property type="entry name" value="Competence_DNA_uptake"/>
</dbReference>
<keyword evidence="5 6" id="KW-0472">Membrane</keyword>
<feature type="transmembrane region" description="Helical" evidence="6">
    <location>
        <begin position="303"/>
        <end position="322"/>
    </location>
</feature>
<dbReference type="NCBIfam" id="TIGR00360">
    <property type="entry name" value="ComEC_N-term"/>
    <property type="match status" value="1"/>
</dbReference>
<name>A0AA37MDE5_SEGBR</name>
<dbReference type="RefSeq" id="WP_006282375.1">
    <property type="nucleotide sequence ID" value="NZ_BPTR01000001.1"/>
</dbReference>
<dbReference type="PANTHER" id="PTHR30619:SF1">
    <property type="entry name" value="RECOMBINATION PROTEIN 2"/>
    <property type="match status" value="1"/>
</dbReference>
<proteinExistence type="predicted"/>
<evidence type="ECO:0000256" key="6">
    <source>
        <dbReference type="SAM" id="Phobius"/>
    </source>
</evidence>
<feature type="transmembrane region" description="Helical" evidence="6">
    <location>
        <begin position="449"/>
        <end position="467"/>
    </location>
</feature>
<dbReference type="EMBL" id="BPTR01000001">
    <property type="protein sequence ID" value="GJG27175.1"/>
    <property type="molecule type" value="Genomic_DNA"/>
</dbReference>
<keyword evidence="2" id="KW-1003">Cell membrane</keyword>
<keyword evidence="3 6" id="KW-0812">Transmembrane</keyword>
<evidence type="ECO:0000313" key="8">
    <source>
        <dbReference type="EMBL" id="GJG27175.1"/>
    </source>
</evidence>
<evidence type="ECO:0000259" key="7">
    <source>
        <dbReference type="Pfam" id="PF03772"/>
    </source>
</evidence>
<evidence type="ECO:0000256" key="3">
    <source>
        <dbReference type="ARBA" id="ARBA00022692"/>
    </source>
</evidence>
<sequence length="470" mass="52686">MEESEIEKCPLLRVLLFIIVGIYLADYLGRGVSTEVWMLIVLVCSVGFVVLSFCRKLQLAQSLLIFLLAFSVAGWRMCLQQNQLFSTKYDQLDYCQAIVAQEPSIHGKVVRTKLLVLDGQNVGQTFNISILRDRLLEKWRRIHEGDGVIVHALLYDGAFIYKDNWIKASVSLSAVSGLMRLRVYALKLRHKLLLHISNHDYSPSFAIIAAMTLGDKSYLSKEQKNDFSAAGSSHLLALSGLHLSILIGVLLLLFPKNRWQSQLFILLAIWAFVILVGMSASVVRSAIMLSLCMLMHIADRKGFSLNSLSFAAILMLLCNPQSLFDVGFQMSCMAVMGIILLTPNIHNKVGSILLVSLSAQIATLPLTLYYFGQWSCYGIFLSLLVIPLSTIILYGMLGVYLLLPFTVFAQKLYIVVEEMVEILNKVVSFVASLPGAMINHVYISKFQVFLLYVAILSFYMAIKKFVLIKK</sequence>
<feature type="transmembrane region" description="Helical" evidence="6">
    <location>
        <begin position="12"/>
        <end position="29"/>
    </location>
</feature>
<comment type="caution">
    <text evidence="8">The sequence shown here is derived from an EMBL/GenBank/DDBJ whole genome shotgun (WGS) entry which is preliminary data.</text>
</comment>
<gene>
    <name evidence="8" type="ORF">PRRU23_08750</name>
</gene>
<keyword evidence="4 6" id="KW-1133">Transmembrane helix</keyword>
<dbReference type="Pfam" id="PF03772">
    <property type="entry name" value="Competence"/>
    <property type="match status" value="1"/>
</dbReference>
<feature type="transmembrane region" description="Helical" evidence="6">
    <location>
        <begin position="352"/>
        <end position="371"/>
    </location>
</feature>
<reference evidence="8" key="1">
    <citation type="submission" date="2021-08" db="EMBL/GenBank/DDBJ databases">
        <title>Prevotella lacticifex sp. nov., isolated from rumen of cow.</title>
        <authorList>
            <person name="Shinkai T."/>
            <person name="Ikeyama N."/>
            <person name="Kumagai M."/>
            <person name="Ohmori H."/>
            <person name="Sakamoto M."/>
            <person name="Ohkuma M."/>
            <person name="Mitsumori M."/>
        </authorList>
    </citation>
    <scope>NUCLEOTIDE SEQUENCE</scope>
    <source>
        <strain evidence="8">DSM 11371</strain>
    </source>
</reference>
<dbReference type="AlphaFoldDB" id="A0AA37MDE5"/>
<feature type="transmembrane region" description="Helical" evidence="6">
    <location>
        <begin position="59"/>
        <end position="79"/>
    </location>
</feature>